<protein>
    <recommendedName>
        <fullName evidence="8">Protein kinase domain-containing protein</fullName>
    </recommendedName>
</protein>
<keyword evidence="7" id="KW-0812">Transmembrane</keyword>
<accession>A0A1J4J1U8</accession>
<keyword evidence="7" id="KW-1133">Transmembrane helix</keyword>
<dbReference type="GO" id="GO:0004674">
    <property type="term" value="F:protein serine/threonine kinase activity"/>
    <property type="evidence" value="ECO:0007669"/>
    <property type="project" value="UniProtKB-KW"/>
</dbReference>
<keyword evidence="2" id="KW-0808">Transferase</keyword>
<dbReference type="GeneID" id="94847848"/>
<keyword evidence="7" id="KW-0472">Membrane</keyword>
<dbReference type="OrthoDB" id="10252171at2759"/>
<reference evidence="9" key="1">
    <citation type="submission" date="2016-10" db="EMBL/GenBank/DDBJ databases">
        <authorList>
            <person name="Benchimol M."/>
            <person name="Almeida L.G."/>
            <person name="Vasconcelos A.T."/>
            <person name="Perreira-Neves A."/>
            <person name="Rosa I.A."/>
            <person name="Tasca T."/>
            <person name="Bogo M.R."/>
            <person name="de Souza W."/>
        </authorList>
    </citation>
    <scope>NUCLEOTIDE SEQUENCE [LARGE SCALE GENOMIC DNA]</scope>
    <source>
        <strain evidence="9">K</strain>
    </source>
</reference>
<dbReference type="PROSITE" id="PS50011">
    <property type="entry name" value="PROTEIN_KINASE_DOM"/>
    <property type="match status" value="1"/>
</dbReference>
<comment type="caution">
    <text evidence="9">The sequence shown here is derived from an EMBL/GenBank/DDBJ whole genome shotgun (WGS) entry which is preliminary data.</text>
</comment>
<feature type="domain" description="Protein kinase" evidence="8">
    <location>
        <begin position="1"/>
        <end position="84"/>
    </location>
</feature>
<dbReference type="InterPro" id="IPR000719">
    <property type="entry name" value="Prot_kinase_dom"/>
</dbReference>
<dbReference type="RefSeq" id="XP_068346499.1">
    <property type="nucleotide sequence ID" value="XM_068513144.1"/>
</dbReference>
<evidence type="ECO:0000256" key="1">
    <source>
        <dbReference type="ARBA" id="ARBA00022527"/>
    </source>
</evidence>
<feature type="transmembrane region" description="Helical" evidence="7">
    <location>
        <begin position="13"/>
        <end position="30"/>
    </location>
</feature>
<feature type="compositionally biased region" description="Polar residues" evidence="6">
    <location>
        <begin position="235"/>
        <end position="248"/>
    </location>
</feature>
<evidence type="ECO:0000256" key="7">
    <source>
        <dbReference type="SAM" id="Phobius"/>
    </source>
</evidence>
<evidence type="ECO:0000313" key="9">
    <source>
        <dbReference type="EMBL" id="OHS93362.1"/>
    </source>
</evidence>
<evidence type="ECO:0000313" key="10">
    <source>
        <dbReference type="Proteomes" id="UP000179807"/>
    </source>
</evidence>
<proteinExistence type="predicted"/>
<feature type="region of interest" description="Disordered" evidence="6">
    <location>
        <begin position="159"/>
        <end position="281"/>
    </location>
</feature>
<keyword evidence="10" id="KW-1185">Reference proteome</keyword>
<keyword evidence="5" id="KW-0067">ATP-binding</keyword>
<dbReference type="PANTHER" id="PTHR24350">
    <property type="entry name" value="SERINE/THREONINE-PROTEIN KINASE IAL-RELATED"/>
    <property type="match status" value="1"/>
</dbReference>
<keyword evidence="4" id="KW-0418">Kinase</keyword>
<organism evidence="9 10">
    <name type="scientific">Tritrichomonas foetus</name>
    <dbReference type="NCBI Taxonomy" id="1144522"/>
    <lineage>
        <taxon>Eukaryota</taxon>
        <taxon>Metamonada</taxon>
        <taxon>Parabasalia</taxon>
        <taxon>Tritrichomonadida</taxon>
        <taxon>Tritrichomonadidae</taxon>
        <taxon>Tritrichomonas</taxon>
    </lineage>
</organism>
<dbReference type="GO" id="GO:0005524">
    <property type="term" value="F:ATP binding"/>
    <property type="evidence" value="ECO:0007669"/>
    <property type="project" value="UniProtKB-KW"/>
</dbReference>
<dbReference type="SUPFAM" id="SSF56112">
    <property type="entry name" value="Protein kinase-like (PK-like)"/>
    <property type="match status" value="1"/>
</dbReference>
<dbReference type="InterPro" id="IPR011009">
    <property type="entry name" value="Kinase-like_dom_sf"/>
</dbReference>
<evidence type="ECO:0000256" key="6">
    <source>
        <dbReference type="SAM" id="MobiDB-lite"/>
    </source>
</evidence>
<name>A0A1J4J1U8_9EUKA</name>
<keyword evidence="3" id="KW-0547">Nucleotide-binding</keyword>
<evidence type="ECO:0000256" key="4">
    <source>
        <dbReference type="ARBA" id="ARBA00022777"/>
    </source>
</evidence>
<evidence type="ECO:0000256" key="2">
    <source>
        <dbReference type="ARBA" id="ARBA00022679"/>
    </source>
</evidence>
<gene>
    <name evidence="9" type="ORF">TRFO_40340</name>
</gene>
<dbReference type="Gene3D" id="1.10.510.10">
    <property type="entry name" value="Transferase(Phosphotransferase) domain 1"/>
    <property type="match status" value="1"/>
</dbReference>
<dbReference type="InterPro" id="IPR030616">
    <property type="entry name" value="Aur-like"/>
</dbReference>
<dbReference type="AlphaFoldDB" id="A0A1J4J1U8"/>
<dbReference type="Pfam" id="PF00069">
    <property type="entry name" value="Pkinase"/>
    <property type="match status" value="1"/>
</dbReference>
<dbReference type="EMBL" id="MLAK01001408">
    <property type="protein sequence ID" value="OHS93362.1"/>
    <property type="molecule type" value="Genomic_DNA"/>
</dbReference>
<keyword evidence="1" id="KW-0723">Serine/threonine-protein kinase</keyword>
<sequence length="281" mass="32022">MIKGEQYTASSDYWSAGVLLYAMVVGQLPFEDDNVQRMMQKIIYTEPKYPNTISAQLRDLLKRLMEKDPQKRITLMKIKEHPWFSQVEYMKIKESHSWRIHSPTAPENDPVDREIVQKMTEFGYDCQPLVEAILCGEISPLTAVYRILRKEKIIDLIGQGNLGSSHPSIGDRRSFRNTHQIPRFRPVPPPPIPSSSPSENRSPRVAKHNRNSMSARKPFGEDVIEEASPLESPPRSANTPQSLLTSVLSARKAVKPTIATIQRRMRSSSTRDARPKSLNFT</sequence>
<evidence type="ECO:0000256" key="3">
    <source>
        <dbReference type="ARBA" id="ARBA00022741"/>
    </source>
</evidence>
<evidence type="ECO:0000259" key="8">
    <source>
        <dbReference type="PROSITE" id="PS50011"/>
    </source>
</evidence>
<feature type="compositionally biased region" description="Pro residues" evidence="6">
    <location>
        <begin position="185"/>
        <end position="194"/>
    </location>
</feature>
<evidence type="ECO:0000256" key="5">
    <source>
        <dbReference type="ARBA" id="ARBA00022840"/>
    </source>
</evidence>
<dbReference type="VEuPathDB" id="TrichDB:TRFO_40340"/>
<dbReference type="Proteomes" id="UP000179807">
    <property type="component" value="Unassembled WGS sequence"/>
</dbReference>